<dbReference type="PROSITE" id="PS50206">
    <property type="entry name" value="RHODANESE_3"/>
    <property type="match status" value="1"/>
</dbReference>
<feature type="signal peptide" evidence="1">
    <location>
        <begin position="1"/>
        <end position="20"/>
    </location>
</feature>
<evidence type="ECO:0000256" key="1">
    <source>
        <dbReference type="SAM" id="SignalP"/>
    </source>
</evidence>
<evidence type="ECO:0000259" key="2">
    <source>
        <dbReference type="PROSITE" id="PS50206"/>
    </source>
</evidence>
<dbReference type="PROSITE" id="PS51257">
    <property type="entry name" value="PROKAR_LIPOPROTEIN"/>
    <property type="match status" value="1"/>
</dbReference>
<dbReference type="InterPro" id="IPR036873">
    <property type="entry name" value="Rhodanese-like_dom_sf"/>
</dbReference>
<organism evidence="3 4">
    <name type="scientific">Kordia antarctica</name>
    <dbReference type="NCBI Taxonomy" id="1218801"/>
    <lineage>
        <taxon>Bacteria</taxon>
        <taxon>Pseudomonadati</taxon>
        <taxon>Bacteroidota</taxon>
        <taxon>Flavobacteriia</taxon>
        <taxon>Flavobacteriales</taxon>
        <taxon>Flavobacteriaceae</taxon>
        <taxon>Kordia</taxon>
    </lineage>
</organism>
<evidence type="ECO:0000313" key="3">
    <source>
        <dbReference type="EMBL" id="QHI38738.1"/>
    </source>
</evidence>
<proteinExistence type="predicted"/>
<evidence type="ECO:0000313" key="4">
    <source>
        <dbReference type="Proteomes" id="UP000464657"/>
    </source>
</evidence>
<dbReference type="RefSeq" id="WP_160131273.1">
    <property type="nucleotide sequence ID" value="NZ_CP019288.1"/>
</dbReference>
<dbReference type="EC" id="2.8.1.1" evidence="3"/>
<keyword evidence="1" id="KW-0732">Signal</keyword>
<name>A0A7L4ZPS3_9FLAO</name>
<keyword evidence="3" id="KW-0808">Transferase</keyword>
<sequence>MKFRKLAFVFILLSFISFFGCSTTPKENDITVAELHAFLEDANVVVLDVRTPEEIALGKITAEALEVDFYDAAFMEDTRSKITKDQTVYVYCRSGRRSAETVSKLRELGYLKTYNVEGGIIAWEAEGFAIEK</sequence>
<reference evidence="3 4" key="1">
    <citation type="journal article" date="2013" name="Int. J. Syst. Evol. Microbiol.">
        <title>Kordia antarctica sp. nov., isolated from Antarctic seawater.</title>
        <authorList>
            <person name="Baek K."/>
            <person name="Choi A."/>
            <person name="Kang I."/>
            <person name="Lee K."/>
            <person name="Cho J.C."/>
        </authorList>
    </citation>
    <scope>NUCLEOTIDE SEQUENCE [LARGE SCALE GENOMIC DNA]</scope>
    <source>
        <strain evidence="3 4">IMCC3317</strain>
    </source>
</reference>
<dbReference type="SMART" id="SM00450">
    <property type="entry name" value="RHOD"/>
    <property type="match status" value="1"/>
</dbReference>
<dbReference type="Proteomes" id="UP000464657">
    <property type="component" value="Chromosome"/>
</dbReference>
<protein>
    <submittedName>
        <fullName evidence="3">Thiosulfate sulfurtransferase GlpE</fullName>
        <ecNumber evidence="3">2.8.1.1</ecNumber>
    </submittedName>
</protein>
<dbReference type="EMBL" id="CP019288">
    <property type="protein sequence ID" value="QHI38738.1"/>
    <property type="molecule type" value="Genomic_DNA"/>
</dbReference>
<dbReference type="PANTHER" id="PTHR43031">
    <property type="entry name" value="FAD-DEPENDENT OXIDOREDUCTASE"/>
    <property type="match status" value="1"/>
</dbReference>
<dbReference type="CDD" id="cd00158">
    <property type="entry name" value="RHOD"/>
    <property type="match status" value="1"/>
</dbReference>
<dbReference type="OrthoDB" id="9808735at2"/>
<dbReference type="GO" id="GO:0004792">
    <property type="term" value="F:thiosulfate-cyanide sulfurtransferase activity"/>
    <property type="evidence" value="ECO:0007669"/>
    <property type="project" value="UniProtKB-EC"/>
</dbReference>
<dbReference type="PANTHER" id="PTHR43031:SF1">
    <property type="entry name" value="PYRIDINE NUCLEOTIDE-DISULPHIDE OXIDOREDUCTASE"/>
    <property type="match status" value="1"/>
</dbReference>
<dbReference type="InterPro" id="IPR001763">
    <property type="entry name" value="Rhodanese-like_dom"/>
</dbReference>
<feature type="chain" id="PRO_5029590529" evidence="1">
    <location>
        <begin position="21"/>
        <end position="132"/>
    </location>
</feature>
<dbReference type="InterPro" id="IPR050229">
    <property type="entry name" value="GlpE_sulfurtransferase"/>
</dbReference>
<dbReference type="AlphaFoldDB" id="A0A7L4ZPS3"/>
<feature type="domain" description="Rhodanese" evidence="2">
    <location>
        <begin position="40"/>
        <end position="132"/>
    </location>
</feature>
<gene>
    <name evidence="3" type="primary">glpE_2</name>
    <name evidence="3" type="ORF">IMCC3317_41320</name>
</gene>
<keyword evidence="4" id="KW-1185">Reference proteome</keyword>
<dbReference type="SUPFAM" id="SSF52821">
    <property type="entry name" value="Rhodanese/Cell cycle control phosphatase"/>
    <property type="match status" value="1"/>
</dbReference>
<dbReference type="Gene3D" id="3.40.250.10">
    <property type="entry name" value="Rhodanese-like domain"/>
    <property type="match status" value="1"/>
</dbReference>
<dbReference type="KEGG" id="kan:IMCC3317_41320"/>
<accession>A0A7L4ZPS3</accession>
<dbReference type="Pfam" id="PF00581">
    <property type="entry name" value="Rhodanese"/>
    <property type="match status" value="1"/>
</dbReference>